<protein>
    <submittedName>
        <fullName evidence="5">Molecular chaperone</fullName>
    </submittedName>
</protein>
<dbReference type="PANTHER" id="PTHR21013:SF10">
    <property type="entry name" value="ATP SYNTHASE MITOCHONDRIAL F1 COMPLEX ASSEMBLY FACTOR 2"/>
    <property type="match status" value="1"/>
</dbReference>
<dbReference type="InterPro" id="IPR042272">
    <property type="entry name" value="ATP12_ATP_synth-F1-assembly_N"/>
</dbReference>
<evidence type="ECO:0000256" key="1">
    <source>
        <dbReference type="ARBA" id="ARBA00008231"/>
    </source>
</evidence>
<name>A0A3N5CUH9_9SPHN</name>
<evidence type="ECO:0000313" key="6">
    <source>
        <dbReference type="Proteomes" id="UP000275232"/>
    </source>
</evidence>
<dbReference type="Gene3D" id="3.30.2180.10">
    <property type="entry name" value="ATP12-like"/>
    <property type="match status" value="1"/>
</dbReference>
<keyword evidence="2" id="KW-0809">Transit peptide</keyword>
<dbReference type="Proteomes" id="UP000275232">
    <property type="component" value="Unassembled WGS sequence"/>
</dbReference>
<dbReference type="InterPro" id="IPR023335">
    <property type="entry name" value="ATP12_ortho_dom_sf"/>
</dbReference>
<dbReference type="GO" id="GO:0043461">
    <property type="term" value="P:proton-transporting ATP synthase complex assembly"/>
    <property type="evidence" value="ECO:0007669"/>
    <property type="project" value="InterPro"/>
</dbReference>
<dbReference type="Pfam" id="PF07542">
    <property type="entry name" value="ATP12"/>
    <property type="match status" value="1"/>
</dbReference>
<keyword evidence="6" id="KW-1185">Reference proteome</keyword>
<dbReference type="Gene3D" id="1.10.3580.10">
    <property type="entry name" value="ATP12 ATPase"/>
    <property type="match status" value="1"/>
</dbReference>
<keyword evidence="4" id="KW-0472">Membrane</keyword>
<proteinExistence type="inferred from homology"/>
<dbReference type="OrthoDB" id="9797825at2"/>
<sequence length="231" mass="25419">MRRFYTEVALEAAGDGWRVMLDGRAIRTQMGSAQIVPTRAAAELLAGEWRAQGEEIDPKTFVHRDLTDYAIDVVRADRGAAIDKLLSYAGTDTLCYRADPGDALWARQEEVWEPLVAAFEDAHGVRMERVSGIVHRAQPEASIARLRARLEQEDDFTLAALLTLASLAASLIVALAALEDDADAQALFAAANCEEDWQAQLWGRDAEADRARSAREEAFARAMAFARAVRS</sequence>
<keyword evidence="3" id="KW-0143">Chaperone</keyword>
<organism evidence="5 6">
    <name type="scientific">Aurantiacibacter spongiae</name>
    <dbReference type="NCBI Taxonomy" id="2488860"/>
    <lineage>
        <taxon>Bacteria</taxon>
        <taxon>Pseudomonadati</taxon>
        <taxon>Pseudomonadota</taxon>
        <taxon>Alphaproteobacteria</taxon>
        <taxon>Sphingomonadales</taxon>
        <taxon>Erythrobacteraceae</taxon>
        <taxon>Aurantiacibacter</taxon>
    </lineage>
</organism>
<dbReference type="PANTHER" id="PTHR21013">
    <property type="entry name" value="ATP SYNTHASE MITOCHONDRIAL F1 COMPLEX ASSEMBLY FACTOR 2/ATP12 PROTEIN, MITOCHONDRIAL PRECURSOR"/>
    <property type="match status" value="1"/>
</dbReference>
<accession>A0A3N5CUH9</accession>
<gene>
    <name evidence="5" type="ORF">EG799_10455</name>
</gene>
<feature type="transmembrane region" description="Helical" evidence="4">
    <location>
        <begin position="156"/>
        <end position="178"/>
    </location>
</feature>
<comment type="similarity">
    <text evidence="1">Belongs to the ATP12 family.</text>
</comment>
<dbReference type="AlphaFoldDB" id="A0A3N5CUH9"/>
<evidence type="ECO:0000256" key="4">
    <source>
        <dbReference type="SAM" id="Phobius"/>
    </source>
</evidence>
<dbReference type="InterPro" id="IPR011419">
    <property type="entry name" value="ATP12_ATP_synth-F1-assembly"/>
</dbReference>
<dbReference type="RefSeq" id="WP_123880957.1">
    <property type="nucleotide sequence ID" value="NZ_RPFZ01000001.1"/>
</dbReference>
<dbReference type="SUPFAM" id="SSF160909">
    <property type="entry name" value="ATP12-like"/>
    <property type="match status" value="1"/>
</dbReference>
<keyword evidence="4" id="KW-1133">Transmembrane helix</keyword>
<comment type="caution">
    <text evidence="5">The sequence shown here is derived from an EMBL/GenBank/DDBJ whole genome shotgun (WGS) entry which is preliminary data.</text>
</comment>
<evidence type="ECO:0000256" key="2">
    <source>
        <dbReference type="ARBA" id="ARBA00022946"/>
    </source>
</evidence>
<reference evidence="5 6" key="1">
    <citation type="submission" date="2018-11" db="EMBL/GenBank/DDBJ databases">
        <title>Erythrobacter spongiae sp. nov., isolated from a marine sponge.</title>
        <authorList>
            <person name="Zhuang L."/>
            <person name="Luo L."/>
        </authorList>
    </citation>
    <scope>NUCLEOTIDE SEQUENCE [LARGE SCALE GENOMIC DNA]</scope>
    <source>
        <strain evidence="5 6">HN-E23</strain>
    </source>
</reference>
<evidence type="ECO:0000313" key="5">
    <source>
        <dbReference type="EMBL" id="RPF71986.1"/>
    </source>
</evidence>
<dbReference type="EMBL" id="RPFZ01000001">
    <property type="protein sequence ID" value="RPF71986.1"/>
    <property type="molecule type" value="Genomic_DNA"/>
</dbReference>
<evidence type="ECO:0000256" key="3">
    <source>
        <dbReference type="ARBA" id="ARBA00023186"/>
    </source>
</evidence>
<keyword evidence="4" id="KW-0812">Transmembrane</keyword>